<dbReference type="GO" id="GO:0005096">
    <property type="term" value="F:GTPase activator activity"/>
    <property type="evidence" value="ECO:0000318"/>
    <property type="project" value="GO_Central"/>
</dbReference>
<reference evidence="13" key="1">
    <citation type="submission" date="2025-08" db="UniProtKB">
        <authorList>
            <consortium name="RefSeq"/>
        </authorList>
    </citation>
    <scope>IDENTIFICATION</scope>
    <source>
        <strain evidence="13">Tuebingen</strain>
        <tissue evidence="13">Fibroblasts and whole tissue</tissue>
    </source>
</reference>
<dbReference type="ZFIN" id="ZDB-GENE-041111-251">
    <property type="gene designation" value="tbc1d15"/>
</dbReference>
<name>A0A8M2B5M9_DANRE</name>
<comment type="subunit">
    <text evidence="7">Interacts with non-phosphorylated form of RAB8A; phosphorylation of RAB8A at 'Thr-72' disrupts this interaction. Interacts with ARMC12.</text>
</comment>
<comment type="function">
    <text evidence="6">Acts as a GTPase activating protein for RAB7A. Does not act on RAB4, RAB5 or RAB6.</text>
</comment>
<dbReference type="PANTHER" id="PTHR22957">
    <property type="entry name" value="TBC1 DOMAIN FAMILY MEMBER GTPASE-ACTIVATING PROTEIN"/>
    <property type="match status" value="1"/>
</dbReference>
<dbReference type="OrthoDB" id="10264062at2759"/>
<proteinExistence type="predicted"/>
<evidence type="ECO:0000313" key="13">
    <source>
        <dbReference type="RefSeq" id="XP_005159143.1"/>
    </source>
</evidence>
<dbReference type="Proteomes" id="UP000000437">
    <property type="component" value="Chromosome 18"/>
</dbReference>
<dbReference type="Gene3D" id="1.10.472.80">
    <property type="entry name" value="Ypt/Rab-GAP domain of gyp1p, domain 3"/>
    <property type="match status" value="1"/>
</dbReference>
<evidence type="ECO:0000313" key="12">
    <source>
        <dbReference type="Proteomes" id="UP000000437"/>
    </source>
</evidence>
<dbReference type="Pfam" id="PF12068">
    <property type="entry name" value="PH_RBD"/>
    <property type="match status" value="1"/>
</dbReference>
<dbReference type="Pfam" id="PF00566">
    <property type="entry name" value="RabGAP-TBC"/>
    <property type="match status" value="1"/>
</dbReference>
<evidence type="ECO:0000256" key="8">
    <source>
        <dbReference type="ARBA" id="ARBA00067480"/>
    </source>
</evidence>
<dbReference type="InterPro" id="IPR021935">
    <property type="entry name" value="SGSM1/2_RBD"/>
</dbReference>
<evidence type="ECO:0000313" key="14">
    <source>
        <dbReference type="ZFIN" id="ZDB-GENE-041111-251"/>
    </source>
</evidence>
<dbReference type="GeneID" id="492676"/>
<keyword evidence="3" id="KW-0963">Cytoplasm</keyword>
<gene>
    <name evidence="13 14" type="primary">tbc1d15</name>
    <name evidence="13" type="synonym">im:7148793</name>
    <name evidence="13" type="synonym">si:ch211-218c6.6</name>
</gene>
<feature type="domain" description="Rab-GAP TBC" evidence="11">
    <location>
        <begin position="325"/>
        <end position="535"/>
    </location>
</feature>
<keyword evidence="12" id="KW-1185">Reference proteome</keyword>
<evidence type="ECO:0000256" key="7">
    <source>
        <dbReference type="ARBA" id="ARBA00065268"/>
    </source>
</evidence>
<dbReference type="AGR" id="ZFIN:ZDB-GENE-041111-251"/>
<dbReference type="FunCoup" id="A0A8M2B5M9">
    <property type="interactions" value="2391"/>
</dbReference>
<dbReference type="FunFam" id="1.10.472.80:FF:000005">
    <property type="entry name" value="TBC1 domain family member 15"/>
    <property type="match status" value="1"/>
</dbReference>
<organism evidence="12 13">
    <name type="scientific">Danio rerio</name>
    <name type="common">Zebrafish</name>
    <name type="synonym">Brachydanio rerio</name>
    <dbReference type="NCBI Taxonomy" id="7955"/>
    <lineage>
        <taxon>Eukaryota</taxon>
        <taxon>Metazoa</taxon>
        <taxon>Chordata</taxon>
        <taxon>Craniata</taxon>
        <taxon>Vertebrata</taxon>
        <taxon>Euteleostomi</taxon>
        <taxon>Actinopterygii</taxon>
        <taxon>Neopterygii</taxon>
        <taxon>Teleostei</taxon>
        <taxon>Ostariophysi</taxon>
        <taxon>Cypriniformes</taxon>
        <taxon>Danionidae</taxon>
        <taxon>Danioninae</taxon>
        <taxon>Danio</taxon>
    </lineage>
</organism>
<evidence type="ECO:0000256" key="2">
    <source>
        <dbReference type="ARBA" id="ARBA00022468"/>
    </source>
</evidence>
<evidence type="ECO:0000256" key="10">
    <source>
        <dbReference type="SAM" id="MobiDB-lite"/>
    </source>
</evidence>
<evidence type="ECO:0000256" key="4">
    <source>
        <dbReference type="ARBA" id="ARBA00022553"/>
    </source>
</evidence>
<keyword evidence="4" id="KW-0597">Phosphoprotein</keyword>
<dbReference type="InterPro" id="IPR035969">
    <property type="entry name" value="Rab-GAP_TBC_sf"/>
</dbReference>
<dbReference type="GO" id="GO:0005737">
    <property type="term" value="C:cytoplasm"/>
    <property type="evidence" value="ECO:0007669"/>
    <property type="project" value="UniProtKB-SubCell"/>
</dbReference>
<sequence>MAATTPPKVVFEHEGVFIHSSPDESEDQDLISGFLRIVEKEGETLVEYKPLEDADPSNMLCACKDSSSVVEWTQSSEENPHRPVDHQLSYETEWDMINAVSFRRKVHANGDGGSNHVNEQNKRAFSFNVCDLRSVTVKCEGWSYLTFRLKDGTALPAIHFHQGGSKAFLDSLRKSVQINESPDDESVLIVSTYSKAFSQSFENLLDDTNYGFVQQKFKKDPYTTTLGGFSKVTNYLFDAFRAPELECQQRPAEEVADVLGELIPGLEINQQEEPGFEVITRLDLGPRPEMQRTGPVTMEEWAKYQDLEGRMTNLPHLKDAIFKGGLCHAVRKEAWKFLLGYFPWSSTHEERKLLQKRKTDEYFRMKLQWKSVSEEQERRNSRLRDYRSLIEKDVNRTDRNNKFYEGLDNPGLILLHDILMTYCMYDFDLGYVQGMSDLLSPILFVMENEVDAFWCFVSFMDEMHENFEEQMQGMKTQLIQLSTLLRLLDLAFWNYLEAQDSGYLYFCFRWLLIRFKRELHFQDVLRLWEVMWTRLPCQNFHLLVCCAILDSEKQKIMDRKYGFNEILKHINELSMKLDIEEILSKSESICMQIKSCKDLPHSVSEILGLNTVSEPSAALETSEYGILESPQTSPRSSHRQDHVVSNGHSHLKETTQNGCKVAFIS</sequence>
<evidence type="ECO:0000256" key="1">
    <source>
        <dbReference type="ARBA" id="ARBA00004496"/>
    </source>
</evidence>
<evidence type="ECO:0000256" key="3">
    <source>
        <dbReference type="ARBA" id="ARBA00022490"/>
    </source>
</evidence>
<evidence type="ECO:0000256" key="9">
    <source>
        <dbReference type="ARBA" id="ARBA00082539"/>
    </source>
</evidence>
<dbReference type="SUPFAM" id="SSF47923">
    <property type="entry name" value="Ypt/Rab-GAP domain of gyp1p"/>
    <property type="match status" value="2"/>
</dbReference>
<dbReference type="FunFam" id="1.10.8.270:FF:000005">
    <property type="entry name" value="TBC1 domain family member 15"/>
    <property type="match status" value="1"/>
</dbReference>
<evidence type="ECO:0000256" key="5">
    <source>
        <dbReference type="ARBA" id="ARBA00022990"/>
    </source>
</evidence>
<dbReference type="AlphaFoldDB" id="A0A8M2B5M9"/>
<dbReference type="Gene3D" id="1.10.8.270">
    <property type="entry name" value="putative rabgap domain of human tbc1 domain family member 14 like domains"/>
    <property type="match status" value="1"/>
</dbReference>
<dbReference type="PROSITE" id="PS50086">
    <property type="entry name" value="TBC_RABGAP"/>
    <property type="match status" value="1"/>
</dbReference>
<dbReference type="SMART" id="SM00164">
    <property type="entry name" value="TBC"/>
    <property type="match status" value="1"/>
</dbReference>
<comment type="subcellular location">
    <subcellularLocation>
        <location evidence="1">Cytoplasm</location>
    </subcellularLocation>
</comment>
<keyword evidence="2" id="KW-0343">GTPase activation</keyword>
<accession>A0A8M2B5M9</accession>
<protein>
    <recommendedName>
        <fullName evidence="8">TBC1 domain family member 15</fullName>
    </recommendedName>
    <alternativeName>
        <fullName evidence="9">GTPase-activating protein RAB7</fullName>
    </alternativeName>
</protein>
<evidence type="ECO:0000259" key="11">
    <source>
        <dbReference type="PROSITE" id="PS50086"/>
    </source>
</evidence>
<evidence type="ECO:0000256" key="6">
    <source>
        <dbReference type="ARBA" id="ARBA00055283"/>
    </source>
</evidence>
<keyword evidence="5" id="KW-0007">Acetylation</keyword>
<dbReference type="RefSeq" id="XP_005159143.1">
    <property type="nucleotide sequence ID" value="XM_005159086.5"/>
</dbReference>
<dbReference type="CTD" id="64786"/>
<dbReference type="InterPro" id="IPR000195">
    <property type="entry name" value="Rab-GAP-TBC_dom"/>
</dbReference>
<dbReference type="PANTHER" id="PTHR22957:SF300">
    <property type="entry name" value="TBC1 DOMAIN FAMILY MEMBER 15"/>
    <property type="match status" value="1"/>
</dbReference>
<feature type="region of interest" description="Disordered" evidence="10">
    <location>
        <begin position="628"/>
        <end position="653"/>
    </location>
</feature>